<dbReference type="Proteomes" id="UP000295182">
    <property type="component" value="Unassembled WGS sequence"/>
</dbReference>
<gene>
    <name evidence="2" type="ORF">EV674_15511</name>
    <name evidence="1" type="ORF">EV674_1576</name>
</gene>
<evidence type="ECO:0000313" key="1">
    <source>
        <dbReference type="EMBL" id="TCP10722.1"/>
    </source>
</evidence>
<feature type="non-terminal residue" evidence="1">
    <location>
        <position position="1"/>
    </location>
</feature>
<accession>A0A4R2MQV9</accession>
<sequence length="33" mass="3820">AHLPARREMLQRWADYLDTLRMGAQVIPLVKVA</sequence>
<name>A0A4R2MQV9_9BURK</name>
<dbReference type="EMBL" id="SLXH01000055">
    <property type="protein sequence ID" value="TCP10802.1"/>
    <property type="molecule type" value="Genomic_DNA"/>
</dbReference>
<proteinExistence type="predicted"/>
<evidence type="ECO:0008006" key="4">
    <source>
        <dbReference type="Google" id="ProtNLM"/>
    </source>
</evidence>
<organism evidence="1 3">
    <name type="scientific">Simplicispira metamorpha</name>
    <dbReference type="NCBI Taxonomy" id="80881"/>
    <lineage>
        <taxon>Bacteria</taxon>
        <taxon>Pseudomonadati</taxon>
        <taxon>Pseudomonadota</taxon>
        <taxon>Betaproteobacteria</taxon>
        <taxon>Burkholderiales</taxon>
        <taxon>Comamonadaceae</taxon>
        <taxon>Simplicispira</taxon>
    </lineage>
</organism>
<comment type="caution">
    <text evidence="1">The sequence shown here is derived from an EMBL/GenBank/DDBJ whole genome shotgun (WGS) entry which is preliminary data.</text>
</comment>
<dbReference type="EMBL" id="SLXH01000057">
    <property type="protein sequence ID" value="TCP10722.1"/>
    <property type="molecule type" value="Genomic_DNA"/>
</dbReference>
<evidence type="ECO:0000313" key="2">
    <source>
        <dbReference type="EMBL" id="TCP10802.1"/>
    </source>
</evidence>
<protein>
    <recommendedName>
        <fullName evidence="4">Integrase</fullName>
    </recommendedName>
</protein>
<keyword evidence="3" id="KW-1185">Reference proteome</keyword>
<dbReference type="AlphaFoldDB" id="A0A4R2MQV9"/>
<evidence type="ECO:0000313" key="3">
    <source>
        <dbReference type="Proteomes" id="UP000295182"/>
    </source>
</evidence>
<reference evidence="1 3" key="1">
    <citation type="submission" date="2019-03" db="EMBL/GenBank/DDBJ databases">
        <title>Genomic Encyclopedia of Type Strains, Phase IV (KMG-IV): sequencing the most valuable type-strain genomes for metagenomic binning, comparative biology and taxonomic classification.</title>
        <authorList>
            <person name="Goeker M."/>
        </authorList>
    </citation>
    <scope>NUCLEOTIDE SEQUENCE [LARGE SCALE GENOMIC DNA]</scope>
    <source>
        <strain evidence="1 3">DSM 1837</strain>
    </source>
</reference>